<keyword evidence="3" id="KW-1185">Reference proteome</keyword>
<comment type="caution">
    <text evidence="2">The sequence shown here is derived from an EMBL/GenBank/DDBJ whole genome shotgun (WGS) entry which is preliminary data.</text>
</comment>
<evidence type="ECO:0000259" key="1">
    <source>
        <dbReference type="Pfam" id="PF13843"/>
    </source>
</evidence>
<sequence>MFGFKEGTTLVSHTSQKGKLVLLLSIMHHDDAIDHTTKEKKKPEITTYYNKTKGAVDVVAEMKGTYSVSRKTNHWPIFFSILNISGINAQVICEENVGKKMVRRTFFKELGLSLCKEYMEYRAKIPTLPGELLQKIKKYAGIETSASIPIATGSRGRCVICTNKKYRKTTICCISCNIFICREHQFFFVKTAPKEICLRS</sequence>
<evidence type="ECO:0000313" key="2">
    <source>
        <dbReference type="EMBL" id="KAJ8964048.1"/>
    </source>
</evidence>
<accession>A0AAV8ZKM9</accession>
<dbReference type="Proteomes" id="UP001162156">
    <property type="component" value="Unassembled WGS sequence"/>
</dbReference>
<organism evidence="2 3">
    <name type="scientific">Rhamnusium bicolor</name>
    <dbReference type="NCBI Taxonomy" id="1586634"/>
    <lineage>
        <taxon>Eukaryota</taxon>
        <taxon>Metazoa</taxon>
        <taxon>Ecdysozoa</taxon>
        <taxon>Arthropoda</taxon>
        <taxon>Hexapoda</taxon>
        <taxon>Insecta</taxon>
        <taxon>Pterygota</taxon>
        <taxon>Neoptera</taxon>
        <taxon>Endopterygota</taxon>
        <taxon>Coleoptera</taxon>
        <taxon>Polyphaga</taxon>
        <taxon>Cucujiformia</taxon>
        <taxon>Chrysomeloidea</taxon>
        <taxon>Cerambycidae</taxon>
        <taxon>Lepturinae</taxon>
        <taxon>Rhagiini</taxon>
        <taxon>Rhamnusium</taxon>
    </lineage>
</organism>
<proteinExistence type="predicted"/>
<dbReference type="InterPro" id="IPR029526">
    <property type="entry name" value="PGBD"/>
</dbReference>
<gene>
    <name evidence="2" type="ORF">NQ314_005189</name>
</gene>
<feature type="domain" description="PiggyBac transposable element-derived protein" evidence="1">
    <location>
        <begin position="16"/>
        <end position="89"/>
    </location>
</feature>
<dbReference type="EMBL" id="JANEYF010001453">
    <property type="protein sequence ID" value="KAJ8964048.1"/>
    <property type="molecule type" value="Genomic_DNA"/>
</dbReference>
<dbReference type="PANTHER" id="PTHR46599:SF6">
    <property type="entry name" value="DUAL SPECIFICITY PHOSPHATASE 26"/>
    <property type="match status" value="1"/>
</dbReference>
<dbReference type="Pfam" id="PF13843">
    <property type="entry name" value="DDE_Tnp_1_7"/>
    <property type="match status" value="1"/>
</dbReference>
<dbReference type="PANTHER" id="PTHR46599">
    <property type="entry name" value="PIGGYBAC TRANSPOSABLE ELEMENT-DERIVED PROTEIN 4"/>
    <property type="match status" value="1"/>
</dbReference>
<evidence type="ECO:0000313" key="3">
    <source>
        <dbReference type="Proteomes" id="UP001162156"/>
    </source>
</evidence>
<reference evidence="2" key="1">
    <citation type="journal article" date="2023" name="Insect Mol. Biol.">
        <title>Genome sequencing provides insights into the evolution of gene families encoding plant cell wall-degrading enzymes in longhorned beetles.</title>
        <authorList>
            <person name="Shin N.R."/>
            <person name="Okamura Y."/>
            <person name="Kirsch R."/>
            <person name="Pauchet Y."/>
        </authorList>
    </citation>
    <scope>NUCLEOTIDE SEQUENCE</scope>
    <source>
        <tissue evidence="2">Midgut</tissue>
    </source>
</reference>
<dbReference type="AlphaFoldDB" id="A0AAV8ZKM9"/>
<name>A0AAV8ZKM9_9CUCU</name>
<protein>
    <recommendedName>
        <fullName evidence="1">PiggyBac transposable element-derived protein domain-containing protein</fullName>
    </recommendedName>
</protein>